<evidence type="ECO:0000256" key="4">
    <source>
        <dbReference type="ARBA" id="ARBA00022989"/>
    </source>
</evidence>
<keyword evidence="8" id="KW-1185">Reference proteome</keyword>
<dbReference type="Gene3D" id="3.40.1110.10">
    <property type="entry name" value="Calcium-transporting ATPase, cytoplasmic domain N"/>
    <property type="match status" value="1"/>
</dbReference>
<dbReference type="SUPFAM" id="SSF56784">
    <property type="entry name" value="HAD-like"/>
    <property type="match status" value="1"/>
</dbReference>
<dbReference type="GO" id="GO:0043682">
    <property type="term" value="F:P-type divalent copper transporter activity"/>
    <property type="evidence" value="ECO:0007669"/>
    <property type="project" value="TreeGrafter"/>
</dbReference>
<keyword evidence="3" id="KW-1278">Translocase</keyword>
<accession>A0A8H7VSU7</accession>
<dbReference type="Proteomes" id="UP000613177">
    <property type="component" value="Unassembled WGS sequence"/>
</dbReference>
<sequence>MVSTGLAAEHGVIFKDGAVVETCQKFNKVVFDKTGALTIAEFYSEHLLGCAIVSKAKSITKAPLDMALDHLDTVSNFNYETGLGIECDVLQQEKGHRAVIGNQKWLEECHGTDLLDKRLSTIEREFRQGHTCVLVSLDGVATGNISISDMIKPEAKLVIDTSHMMGVDIVMVTGDNALAAKGIAAKVGITEVHAGVSPNGKTQIIRNMQAKTISKAGFFGYHMLPTVVAMVSDGINDSPALVTANLSISLCYHLHPMMAGIAIAASSAGLVVSSLMLRWFWRKPRMYQEDEVTYTHILSYKVSRFMS</sequence>
<dbReference type="GO" id="GO:0005524">
    <property type="term" value="F:ATP binding"/>
    <property type="evidence" value="ECO:0007669"/>
    <property type="project" value="InterPro"/>
</dbReference>
<comment type="subcellular location">
    <subcellularLocation>
        <location evidence="1">Membrane</location>
    </subcellularLocation>
</comment>
<gene>
    <name evidence="7" type="ORF">INT48_009094</name>
</gene>
<dbReference type="GO" id="GO:0016887">
    <property type="term" value="F:ATP hydrolysis activity"/>
    <property type="evidence" value="ECO:0007669"/>
    <property type="project" value="InterPro"/>
</dbReference>
<keyword evidence="2 6" id="KW-0812">Transmembrane</keyword>
<evidence type="ECO:0000256" key="3">
    <source>
        <dbReference type="ARBA" id="ARBA00022967"/>
    </source>
</evidence>
<dbReference type="GO" id="GO:0016020">
    <property type="term" value="C:membrane"/>
    <property type="evidence" value="ECO:0007669"/>
    <property type="project" value="UniProtKB-SubCell"/>
</dbReference>
<proteinExistence type="predicted"/>
<evidence type="ECO:0000313" key="7">
    <source>
        <dbReference type="EMBL" id="KAG2233346.1"/>
    </source>
</evidence>
<evidence type="ECO:0000256" key="2">
    <source>
        <dbReference type="ARBA" id="ARBA00022692"/>
    </source>
</evidence>
<dbReference type="InterPro" id="IPR001757">
    <property type="entry name" value="P_typ_ATPase"/>
</dbReference>
<dbReference type="Pfam" id="PF00702">
    <property type="entry name" value="Hydrolase"/>
    <property type="match status" value="1"/>
</dbReference>
<dbReference type="InterPro" id="IPR023299">
    <property type="entry name" value="ATPase_P-typ_cyto_dom_N"/>
</dbReference>
<name>A0A8H7VSU7_9FUNG</name>
<keyword evidence="5 6" id="KW-0472">Membrane</keyword>
<dbReference type="AlphaFoldDB" id="A0A8H7VSU7"/>
<dbReference type="Gene3D" id="3.40.50.1000">
    <property type="entry name" value="HAD superfamily/HAD-like"/>
    <property type="match status" value="1"/>
</dbReference>
<evidence type="ECO:0000256" key="6">
    <source>
        <dbReference type="SAM" id="Phobius"/>
    </source>
</evidence>
<reference evidence="7" key="1">
    <citation type="submission" date="2021-01" db="EMBL/GenBank/DDBJ databases">
        <title>Metabolic potential, ecology and presence of endohyphal bacteria is reflected in genomic diversity of Mucoromycotina.</title>
        <authorList>
            <person name="Muszewska A."/>
            <person name="Okrasinska A."/>
            <person name="Steczkiewicz K."/>
            <person name="Drgas O."/>
            <person name="Orlowska M."/>
            <person name="Perlinska-Lenart U."/>
            <person name="Aleksandrzak-Piekarczyk T."/>
            <person name="Szatraj K."/>
            <person name="Zielenkiewicz U."/>
            <person name="Pilsyk S."/>
            <person name="Malc E."/>
            <person name="Mieczkowski P."/>
            <person name="Kruszewska J.S."/>
            <person name="Biernat P."/>
            <person name="Pawlowska J."/>
        </authorList>
    </citation>
    <scope>NUCLEOTIDE SEQUENCE</scope>
    <source>
        <strain evidence="7">WA0000018081</strain>
    </source>
</reference>
<organism evidence="7 8">
    <name type="scientific">Thamnidium elegans</name>
    <dbReference type="NCBI Taxonomy" id="101142"/>
    <lineage>
        <taxon>Eukaryota</taxon>
        <taxon>Fungi</taxon>
        <taxon>Fungi incertae sedis</taxon>
        <taxon>Mucoromycota</taxon>
        <taxon>Mucoromycotina</taxon>
        <taxon>Mucoromycetes</taxon>
        <taxon>Mucorales</taxon>
        <taxon>Mucorineae</taxon>
        <taxon>Mucoraceae</taxon>
        <taxon>Thamnidium</taxon>
    </lineage>
</organism>
<protein>
    <submittedName>
        <fullName evidence="7">Uncharacterized protein</fullName>
    </submittedName>
</protein>
<dbReference type="PANTHER" id="PTHR43520:SF8">
    <property type="entry name" value="P-TYPE CU(+) TRANSPORTER"/>
    <property type="match status" value="1"/>
</dbReference>
<dbReference type="GO" id="GO:0055070">
    <property type="term" value="P:copper ion homeostasis"/>
    <property type="evidence" value="ECO:0007669"/>
    <property type="project" value="TreeGrafter"/>
</dbReference>
<dbReference type="InterPro" id="IPR023214">
    <property type="entry name" value="HAD_sf"/>
</dbReference>
<keyword evidence="4 6" id="KW-1133">Transmembrane helix</keyword>
<evidence type="ECO:0000313" key="8">
    <source>
        <dbReference type="Proteomes" id="UP000613177"/>
    </source>
</evidence>
<evidence type="ECO:0000256" key="5">
    <source>
        <dbReference type="ARBA" id="ARBA00023136"/>
    </source>
</evidence>
<dbReference type="GO" id="GO:0005507">
    <property type="term" value="F:copper ion binding"/>
    <property type="evidence" value="ECO:0007669"/>
    <property type="project" value="TreeGrafter"/>
</dbReference>
<dbReference type="PANTHER" id="PTHR43520">
    <property type="entry name" value="ATP7, ISOFORM B"/>
    <property type="match status" value="1"/>
</dbReference>
<dbReference type="EMBL" id="JAEPRE010000082">
    <property type="protein sequence ID" value="KAG2233346.1"/>
    <property type="molecule type" value="Genomic_DNA"/>
</dbReference>
<dbReference type="PRINTS" id="PR00119">
    <property type="entry name" value="CATATPASE"/>
</dbReference>
<comment type="caution">
    <text evidence="7">The sequence shown here is derived from an EMBL/GenBank/DDBJ whole genome shotgun (WGS) entry which is preliminary data.</text>
</comment>
<dbReference type="InterPro" id="IPR036412">
    <property type="entry name" value="HAD-like_sf"/>
</dbReference>
<dbReference type="NCBIfam" id="TIGR01494">
    <property type="entry name" value="ATPase_P-type"/>
    <property type="match status" value="1"/>
</dbReference>
<evidence type="ECO:0000256" key="1">
    <source>
        <dbReference type="ARBA" id="ARBA00004370"/>
    </source>
</evidence>
<feature type="transmembrane region" description="Helical" evidence="6">
    <location>
        <begin position="257"/>
        <end position="281"/>
    </location>
</feature>